<dbReference type="Pfam" id="PF02321">
    <property type="entry name" value="OEP"/>
    <property type="match status" value="1"/>
</dbReference>
<feature type="signal peptide" evidence="8">
    <location>
        <begin position="1"/>
        <end position="22"/>
    </location>
</feature>
<comment type="subcellular location">
    <subcellularLocation>
        <location evidence="1">Cell outer membrane</location>
    </subcellularLocation>
</comment>
<dbReference type="EMBL" id="FNGS01000009">
    <property type="protein sequence ID" value="SDM77287.1"/>
    <property type="molecule type" value="Genomic_DNA"/>
</dbReference>
<dbReference type="GO" id="GO:0009279">
    <property type="term" value="C:cell outer membrane"/>
    <property type="evidence" value="ECO:0007669"/>
    <property type="project" value="UniProtKB-SubCell"/>
</dbReference>
<keyword evidence="4" id="KW-1134">Transmembrane beta strand</keyword>
<evidence type="ECO:0000256" key="6">
    <source>
        <dbReference type="ARBA" id="ARBA00023136"/>
    </source>
</evidence>
<evidence type="ECO:0000256" key="8">
    <source>
        <dbReference type="SAM" id="SignalP"/>
    </source>
</evidence>
<keyword evidence="6" id="KW-0472">Membrane</keyword>
<dbReference type="PANTHER" id="PTHR30026">
    <property type="entry name" value="OUTER MEMBRANE PROTEIN TOLC"/>
    <property type="match status" value="1"/>
</dbReference>
<dbReference type="GO" id="GO:1990281">
    <property type="term" value="C:efflux pump complex"/>
    <property type="evidence" value="ECO:0007669"/>
    <property type="project" value="TreeGrafter"/>
</dbReference>
<keyword evidence="7" id="KW-0998">Cell outer membrane</keyword>
<evidence type="ECO:0000313" key="10">
    <source>
        <dbReference type="Proteomes" id="UP000198901"/>
    </source>
</evidence>
<dbReference type="PANTHER" id="PTHR30026:SF20">
    <property type="entry name" value="OUTER MEMBRANE PROTEIN TOLC"/>
    <property type="match status" value="1"/>
</dbReference>
<keyword evidence="3" id="KW-0813">Transport</keyword>
<keyword evidence="10" id="KW-1185">Reference proteome</keyword>
<reference evidence="9 10" key="1">
    <citation type="submission" date="2016-10" db="EMBL/GenBank/DDBJ databases">
        <authorList>
            <person name="de Groot N.N."/>
        </authorList>
    </citation>
    <scope>NUCLEOTIDE SEQUENCE [LARGE SCALE GENOMIC DNA]</scope>
    <source>
        <strain evidence="9 10">DSM 21668</strain>
    </source>
</reference>
<dbReference type="STRING" id="563176.SAMN04488090_4190"/>
<keyword evidence="5" id="KW-0812">Transmembrane</keyword>
<protein>
    <submittedName>
        <fullName evidence="9">Outer membrane protein TolC</fullName>
    </submittedName>
</protein>
<organism evidence="9 10">
    <name type="scientific">Siphonobacter aquaeclarae</name>
    <dbReference type="NCBI Taxonomy" id="563176"/>
    <lineage>
        <taxon>Bacteria</taxon>
        <taxon>Pseudomonadati</taxon>
        <taxon>Bacteroidota</taxon>
        <taxon>Cytophagia</taxon>
        <taxon>Cytophagales</taxon>
        <taxon>Cytophagaceae</taxon>
        <taxon>Siphonobacter</taxon>
    </lineage>
</organism>
<dbReference type="InterPro" id="IPR003423">
    <property type="entry name" value="OMP_efflux"/>
</dbReference>
<dbReference type="AlphaFoldDB" id="A0A1G9VZB9"/>
<evidence type="ECO:0000256" key="4">
    <source>
        <dbReference type="ARBA" id="ARBA00022452"/>
    </source>
</evidence>
<evidence type="ECO:0000256" key="1">
    <source>
        <dbReference type="ARBA" id="ARBA00004442"/>
    </source>
</evidence>
<dbReference type="Proteomes" id="UP000198901">
    <property type="component" value="Unassembled WGS sequence"/>
</dbReference>
<evidence type="ECO:0000256" key="3">
    <source>
        <dbReference type="ARBA" id="ARBA00022448"/>
    </source>
</evidence>
<dbReference type="GO" id="GO:0015288">
    <property type="term" value="F:porin activity"/>
    <property type="evidence" value="ECO:0007669"/>
    <property type="project" value="TreeGrafter"/>
</dbReference>
<dbReference type="Gene3D" id="1.20.1600.10">
    <property type="entry name" value="Outer membrane efflux proteins (OEP)"/>
    <property type="match status" value="1"/>
</dbReference>
<accession>A0A1G9VZB9</accession>
<evidence type="ECO:0000256" key="5">
    <source>
        <dbReference type="ARBA" id="ARBA00022692"/>
    </source>
</evidence>
<sequence length="446" mass="50403">MISLKNGSVMLAACLLTSGALAQSPVLDAYIREGLQANLATRQQGFQLQKSLLALEEARGLFLPSVNFNFTYSTAQGGRTIAFPVGDIINPLYYVTGLAPAGSNPIPNVSEQLVPKNFYDTRIKTTMPILNAEIRYNRQLRQQQIGLVENDIVIVKRELVKDIKIAYFNFLKAEEAISIYENARKLLLESQRVNQSLVNNQMANPTVLVRSRNEIGRMDADLATARLTRENAAAYLNYLLTRDLASPVKSDTLLLNSEADWSASSAKREELDKLRNALAINQTMLKLQQSYRTPKIGAALDLGSQGHVNNIDLKSNPFWLLGISLDIPLYAGNRNKLKVRQQQEEIHSLETQLEQVQRQLDLQVFTARNAVRSAQEVFRSREQQVETARRYYRDMFRRYKENTAAFIELLDAQTQLTSAELQTTLARYDIWLRLAELERATAAYGL</sequence>
<feature type="chain" id="PRO_5011724690" evidence="8">
    <location>
        <begin position="23"/>
        <end position="446"/>
    </location>
</feature>
<name>A0A1G9VZB9_9BACT</name>
<proteinExistence type="inferred from homology"/>
<evidence type="ECO:0000256" key="2">
    <source>
        <dbReference type="ARBA" id="ARBA00007613"/>
    </source>
</evidence>
<comment type="similarity">
    <text evidence="2">Belongs to the outer membrane factor (OMF) (TC 1.B.17) family.</text>
</comment>
<dbReference type="OrthoDB" id="13803at2"/>
<gene>
    <name evidence="9" type="ORF">SAMN04488090_4190</name>
</gene>
<dbReference type="GO" id="GO:0015562">
    <property type="term" value="F:efflux transmembrane transporter activity"/>
    <property type="evidence" value="ECO:0007669"/>
    <property type="project" value="InterPro"/>
</dbReference>
<keyword evidence="8" id="KW-0732">Signal</keyword>
<evidence type="ECO:0000313" key="9">
    <source>
        <dbReference type="EMBL" id="SDM77287.1"/>
    </source>
</evidence>
<dbReference type="InterPro" id="IPR051906">
    <property type="entry name" value="TolC-like"/>
</dbReference>
<evidence type="ECO:0000256" key="7">
    <source>
        <dbReference type="ARBA" id="ARBA00023237"/>
    </source>
</evidence>
<dbReference type="RefSeq" id="WP_093207584.1">
    <property type="nucleotide sequence ID" value="NZ_FNGS01000009.1"/>
</dbReference>
<dbReference type="SUPFAM" id="SSF56954">
    <property type="entry name" value="Outer membrane efflux proteins (OEP)"/>
    <property type="match status" value="1"/>
</dbReference>